<protein>
    <submittedName>
        <fullName evidence="1">Uncharacterized protein</fullName>
    </submittedName>
</protein>
<organism evidence="1 2">
    <name type="scientific">Cylindrospermum stagnale PCC 7417</name>
    <dbReference type="NCBI Taxonomy" id="56107"/>
    <lineage>
        <taxon>Bacteria</taxon>
        <taxon>Bacillati</taxon>
        <taxon>Cyanobacteriota</taxon>
        <taxon>Cyanophyceae</taxon>
        <taxon>Nostocales</taxon>
        <taxon>Nostocaceae</taxon>
        <taxon>Cylindrospermum</taxon>
    </lineage>
</organism>
<reference evidence="1 2" key="1">
    <citation type="submission" date="2012-06" db="EMBL/GenBank/DDBJ databases">
        <title>Finished chromosome of genome of Cylindrospermum stagnale PCC 7417.</title>
        <authorList>
            <consortium name="US DOE Joint Genome Institute"/>
            <person name="Gugger M."/>
            <person name="Coursin T."/>
            <person name="Rippka R."/>
            <person name="Tandeau De Marsac N."/>
            <person name="Huntemann M."/>
            <person name="Wei C.-L."/>
            <person name="Han J."/>
            <person name="Detter J.C."/>
            <person name="Han C."/>
            <person name="Tapia R."/>
            <person name="Chen A."/>
            <person name="Kyrpides N."/>
            <person name="Mavromatis K."/>
            <person name="Markowitz V."/>
            <person name="Szeto E."/>
            <person name="Ivanova N."/>
            <person name="Pagani I."/>
            <person name="Pati A."/>
            <person name="Goodwin L."/>
            <person name="Nordberg H.P."/>
            <person name="Cantor M.N."/>
            <person name="Hua S.X."/>
            <person name="Woyke T."/>
            <person name="Kerfeld C.A."/>
        </authorList>
    </citation>
    <scope>NUCLEOTIDE SEQUENCE [LARGE SCALE GENOMIC DNA]</scope>
    <source>
        <strain evidence="1 2">PCC 7417</strain>
    </source>
</reference>
<evidence type="ECO:0000313" key="1">
    <source>
        <dbReference type="EMBL" id="AFZ26194.1"/>
    </source>
</evidence>
<dbReference type="EMBL" id="CP003642">
    <property type="protein sequence ID" value="AFZ26194.1"/>
    <property type="molecule type" value="Genomic_DNA"/>
</dbReference>
<gene>
    <name evidence="1" type="ORF">Cylst_4087</name>
</gene>
<dbReference type="KEGG" id="csg:Cylst_4087"/>
<accession>K9X294</accession>
<proteinExistence type="predicted"/>
<name>K9X294_9NOST</name>
<dbReference type="HOGENOM" id="CLU_2715655_0_0_3"/>
<dbReference type="AlphaFoldDB" id="K9X294"/>
<dbReference type="Proteomes" id="UP000010475">
    <property type="component" value="Chromosome"/>
</dbReference>
<evidence type="ECO:0000313" key="2">
    <source>
        <dbReference type="Proteomes" id="UP000010475"/>
    </source>
</evidence>
<dbReference type="RefSeq" id="WP_015209436.1">
    <property type="nucleotide sequence ID" value="NC_019757.1"/>
</dbReference>
<dbReference type="STRING" id="56107.Cylst_4087"/>
<keyword evidence="2" id="KW-1185">Reference proteome</keyword>
<sequence length="72" mass="8297">MQRLYKGSGSRIFVFWRYLLAKQGFDTPRSTQHLLSADFILGILIAQEENLVKLKVAIVDKLNDRNPVSQFT</sequence>